<evidence type="ECO:0000256" key="1">
    <source>
        <dbReference type="ARBA" id="ARBA00012172"/>
    </source>
</evidence>
<dbReference type="InterPro" id="IPR027484">
    <property type="entry name" value="PInositol-4-P-5-kinase_N"/>
</dbReference>
<dbReference type="InterPro" id="IPR002498">
    <property type="entry name" value="PInositol-4-P-4/5-kinase_core"/>
</dbReference>
<dbReference type="SUPFAM" id="SSF56104">
    <property type="entry name" value="SAICAR synthase-like"/>
    <property type="match status" value="1"/>
</dbReference>
<feature type="region of interest" description="Disordered" evidence="4">
    <location>
        <begin position="691"/>
        <end position="710"/>
    </location>
</feature>
<feature type="region of interest" description="Disordered" evidence="4">
    <location>
        <begin position="795"/>
        <end position="822"/>
    </location>
</feature>
<feature type="compositionally biased region" description="Polar residues" evidence="4">
    <location>
        <begin position="173"/>
        <end position="182"/>
    </location>
</feature>
<dbReference type="InterPro" id="IPR003409">
    <property type="entry name" value="MORN"/>
</dbReference>
<dbReference type="SMART" id="SM00330">
    <property type="entry name" value="PIPKc"/>
    <property type="match status" value="1"/>
</dbReference>
<protein>
    <recommendedName>
        <fullName evidence="1">1-phosphatidylinositol-4-phosphate 5-kinase</fullName>
        <ecNumber evidence="1">2.7.1.68</ecNumber>
    </recommendedName>
</protein>
<feature type="region of interest" description="Disordered" evidence="4">
    <location>
        <begin position="102"/>
        <end position="254"/>
    </location>
</feature>
<feature type="domain" description="PIPK" evidence="5">
    <location>
        <begin position="770"/>
        <end position="1241"/>
    </location>
</feature>
<keyword evidence="3" id="KW-0418">Kinase</keyword>
<dbReference type="Gene3D" id="3.30.800.10">
    <property type="entry name" value="Phosphatidylinositol Phosphate Kinase II Beta"/>
    <property type="match status" value="1"/>
</dbReference>
<accession>A0A7S0RBX8</accession>
<feature type="compositionally biased region" description="Basic and acidic residues" evidence="4">
    <location>
        <begin position="800"/>
        <end position="814"/>
    </location>
</feature>
<dbReference type="GO" id="GO:0046854">
    <property type="term" value="P:phosphatidylinositol phosphate biosynthetic process"/>
    <property type="evidence" value="ECO:0007669"/>
    <property type="project" value="TreeGrafter"/>
</dbReference>
<dbReference type="SUPFAM" id="SSF82185">
    <property type="entry name" value="Histone H3 K4-specific methyltransferase SET7/9 N-terminal domain"/>
    <property type="match status" value="1"/>
</dbReference>
<dbReference type="InterPro" id="IPR027483">
    <property type="entry name" value="PInositol-4-P-4/5-kinase_C_sf"/>
</dbReference>
<keyword evidence="3" id="KW-0808">Transferase</keyword>
<organism evidence="6">
    <name type="scientific">Pyramimonas obovata</name>
    <dbReference type="NCBI Taxonomy" id="1411642"/>
    <lineage>
        <taxon>Eukaryota</taxon>
        <taxon>Viridiplantae</taxon>
        <taxon>Chlorophyta</taxon>
        <taxon>Pyramimonadophyceae</taxon>
        <taxon>Pyramimonadales</taxon>
        <taxon>Pyramimonadaceae</taxon>
        <taxon>Pyramimonas</taxon>
        <taxon>Pyramimonas incertae sedis</taxon>
    </lineage>
</organism>
<feature type="region of interest" description="Disordered" evidence="4">
    <location>
        <begin position="367"/>
        <end position="402"/>
    </location>
</feature>
<dbReference type="EMBL" id="HBFA01022983">
    <property type="protein sequence ID" value="CAD8673227.1"/>
    <property type="molecule type" value="Transcribed_RNA"/>
</dbReference>
<evidence type="ECO:0000259" key="5">
    <source>
        <dbReference type="PROSITE" id="PS51455"/>
    </source>
</evidence>
<reference evidence="6" key="1">
    <citation type="submission" date="2021-01" db="EMBL/GenBank/DDBJ databases">
        <authorList>
            <person name="Corre E."/>
            <person name="Pelletier E."/>
            <person name="Niang G."/>
            <person name="Scheremetjew M."/>
            <person name="Finn R."/>
            <person name="Kale V."/>
            <person name="Holt S."/>
            <person name="Cochrane G."/>
            <person name="Meng A."/>
            <person name="Brown T."/>
            <person name="Cohen L."/>
        </authorList>
    </citation>
    <scope>NUCLEOTIDE SEQUENCE</scope>
    <source>
        <strain evidence="6">CCMP722</strain>
    </source>
</reference>
<keyword evidence="3" id="KW-0067">ATP-binding</keyword>
<dbReference type="GO" id="GO:0016308">
    <property type="term" value="F:1-phosphatidylinositol-4-phosphate 5-kinase activity"/>
    <property type="evidence" value="ECO:0007669"/>
    <property type="project" value="UniProtKB-EC"/>
</dbReference>
<dbReference type="Gene3D" id="2.20.110.10">
    <property type="entry name" value="Histone H3 K4-specific methyltransferase SET7/9 N-terminal domain"/>
    <property type="match status" value="2"/>
</dbReference>
<dbReference type="AlphaFoldDB" id="A0A7S0RBX8"/>
<dbReference type="InterPro" id="IPR023610">
    <property type="entry name" value="PInositol-4/5-P-5/4-kinase"/>
</dbReference>
<sequence length="1245" mass="138374">MEALEAERLLLAEIEATRAEILELLQTSIQPLQHKKGFPESTNSTLEHQDLGSLPNQYGPEFHSHAKLQFQGMPVSKSFNSPSDHARADIYGDNAPYFQSRVSSAQSLSNSPTASENSSTSLHGSQQTMYGLYSNPGTHQSSPLRPQQILSTSRSSGAIAPQTPNRQDVRPQSHPSSFQELQEATHHVRPPPTMENGYKSPLTAYADPQAPFLHPQSLNGTLHAKPQSPAVTLPSKTSEGLSVHPQSQPATPQHLQATVPPVNLHDKGSLCTTRPHLAPEAAPHLVGSNSFPSMLHNKGSVRPGNTSPLPARGETQELATKLERLQHMLKAKATGNQQPAFNPSEQVKSSPGHHVILPRTSPLANINGDAPPMLASVSDSKLSQMAGGAQHSPRNQPDDEVLSRPKARPKFLTLSPPLPGATNSFAFRGGPLQGTLHSKAVEVTLRGQPELPPGDNYTGTWLHTAPESVGTYHWADGASYSGEWQRGVKHGFGKYTWPDGSMYEGEFCSGLMEGEGTYGGARGGTYTGGWIKGRRSGLGMEKFANSDFYNGLWAKNEPHGPGRYHWADGSEYNGEMRGGHREGRGTLVWATGEMYFGECVEGVEHGRAVYTKVDRSFYDGVWVDGQRHGFGVHFPPATGHGGKVMILEYNAGVLVKEEVASEKFLSSYKLPPMHAQTPAHMSRLMHLQNGEHPDEAEADPSVKPKRASSNRFRDLAKSFNPNKSNNDHDNTDVKKEVRQLSARQNRRGSVMWGKQEQFEGNKVGKNVKMESDNYDLMLNLKLGIQCSVSTGQRMKKRPCNKGDFENDSKKKEYPRLGSSVGGTPPHASKDFVFKEYYPVVFRNLRELFRVNPGAFISSICGDISLRELPTPGKSGAAFFVSSDDRYFIKTMTKGEVQLLKKMLPRYYEHMMENKHSLLVKFYGMYWIKTHTNQTLYMVVMGNILHSEAPIHRRYDLKGSTVGRYSKMPAEEIKPTSMLKDLDIDMRFKIDSKWRNMLMEQVRKDCLFLEENDVMDYSMLLGVHFRAAKSNEHLARTLGLKGGKGENDVDEAAQTAAKAAYQNRVTTINNLAKKPAIQRRMSIAKGTEVKYDQQEVAESLNFRPWTEKDRRLHDFTAKERAARNNWKKMSRAPLGELLTTETLAAKRGRETALGIAMVASAFPERVFEWPSKEAGPPRASTLLHPQEAVLEFGVIDILQAYNVRKKIEHVWKGVEHKSSKTISSVNPISYSKRFQKFMAELFVPAQ</sequence>
<evidence type="ECO:0000313" key="6">
    <source>
        <dbReference type="EMBL" id="CAD8673227.1"/>
    </source>
</evidence>
<dbReference type="PANTHER" id="PTHR23086:SF8">
    <property type="entry name" value="PHOSPHATIDYLINOSITOL 5-PHOSPHATE 4-KINASE, ISOFORM A"/>
    <property type="match status" value="1"/>
</dbReference>
<evidence type="ECO:0000256" key="4">
    <source>
        <dbReference type="SAM" id="MobiDB-lite"/>
    </source>
</evidence>
<dbReference type="Pfam" id="PF01504">
    <property type="entry name" value="PIP5K"/>
    <property type="match status" value="1"/>
</dbReference>
<feature type="compositionally biased region" description="Polar residues" evidence="4">
    <location>
        <begin position="234"/>
        <end position="254"/>
    </location>
</feature>
<dbReference type="EC" id="2.7.1.68" evidence="1"/>
<name>A0A7S0RBX8_9CHLO</name>
<dbReference type="Gene3D" id="3.30.810.10">
    <property type="entry name" value="2-Layer Sandwich"/>
    <property type="match status" value="1"/>
</dbReference>
<dbReference type="Pfam" id="PF02493">
    <property type="entry name" value="MORN"/>
    <property type="match status" value="7"/>
</dbReference>
<dbReference type="PANTHER" id="PTHR23086">
    <property type="entry name" value="PHOSPHATIDYLINOSITOL-4-PHOSPHATE 5-KINASE"/>
    <property type="match status" value="1"/>
</dbReference>
<dbReference type="SMART" id="SM00698">
    <property type="entry name" value="MORN"/>
    <property type="match status" value="8"/>
</dbReference>
<evidence type="ECO:0000256" key="2">
    <source>
        <dbReference type="ARBA" id="ARBA00022737"/>
    </source>
</evidence>
<keyword evidence="3" id="KW-0547">Nucleotide-binding</keyword>
<proteinExistence type="predicted"/>
<evidence type="ECO:0000256" key="3">
    <source>
        <dbReference type="PROSITE-ProRule" id="PRU00781"/>
    </source>
</evidence>
<keyword evidence="2" id="KW-0677">Repeat</keyword>
<dbReference type="GO" id="GO:0005524">
    <property type="term" value="F:ATP binding"/>
    <property type="evidence" value="ECO:0007669"/>
    <property type="project" value="UniProtKB-UniRule"/>
</dbReference>
<feature type="compositionally biased region" description="Polar residues" evidence="4">
    <location>
        <begin position="102"/>
        <end position="166"/>
    </location>
</feature>
<dbReference type="PROSITE" id="PS51455">
    <property type="entry name" value="PIPK"/>
    <property type="match status" value="1"/>
</dbReference>
<gene>
    <name evidence="6" type="ORF">POBO1169_LOCUS11682</name>
</gene>
<dbReference type="GO" id="GO:0005886">
    <property type="term" value="C:plasma membrane"/>
    <property type="evidence" value="ECO:0007669"/>
    <property type="project" value="TreeGrafter"/>
</dbReference>